<dbReference type="RefSeq" id="WP_169501142.1">
    <property type="nucleotide sequence ID" value="NZ_JABBFZ010000027.1"/>
</dbReference>
<dbReference type="AlphaFoldDB" id="A0A7Y0A1U5"/>
<accession>A0A7Y0A1U5</accession>
<evidence type="ECO:0000313" key="1">
    <source>
        <dbReference type="EMBL" id="NML34957.1"/>
    </source>
</evidence>
<protein>
    <recommendedName>
        <fullName evidence="3">Bacteriophage protein</fullName>
    </recommendedName>
</protein>
<comment type="caution">
    <text evidence="1">The sequence shown here is derived from an EMBL/GenBank/DDBJ whole genome shotgun (WGS) entry which is preliminary data.</text>
</comment>
<proteinExistence type="predicted"/>
<evidence type="ECO:0008006" key="3">
    <source>
        <dbReference type="Google" id="ProtNLM"/>
    </source>
</evidence>
<name>A0A7Y0A1U5_9BURK</name>
<dbReference type="EMBL" id="JABBFZ010000027">
    <property type="protein sequence ID" value="NML34957.1"/>
    <property type="molecule type" value="Genomic_DNA"/>
</dbReference>
<reference evidence="1 2" key="1">
    <citation type="submission" date="2020-04" db="EMBL/GenBank/DDBJ databases">
        <title>Paraburkholderia sp. G-4-1-8 isolated from soil.</title>
        <authorList>
            <person name="Dahal R.H."/>
        </authorList>
    </citation>
    <scope>NUCLEOTIDE SEQUENCE [LARGE SCALE GENOMIC DNA]</scope>
    <source>
        <strain evidence="1 2">G-4-1-8</strain>
    </source>
</reference>
<dbReference type="InterPro" id="IPR020288">
    <property type="entry name" value="Sheath_initiator"/>
</dbReference>
<evidence type="ECO:0000313" key="2">
    <source>
        <dbReference type="Proteomes" id="UP000583127"/>
    </source>
</evidence>
<dbReference type="Proteomes" id="UP000583127">
    <property type="component" value="Unassembled WGS sequence"/>
</dbReference>
<gene>
    <name evidence="1" type="ORF">HHL14_29555</name>
</gene>
<organism evidence="1 2">
    <name type="scientific">Paraburkholderia antibiotica</name>
    <dbReference type="NCBI Taxonomy" id="2728839"/>
    <lineage>
        <taxon>Bacteria</taxon>
        <taxon>Pseudomonadati</taxon>
        <taxon>Pseudomonadota</taxon>
        <taxon>Betaproteobacteria</taxon>
        <taxon>Burkholderiales</taxon>
        <taxon>Burkholderiaceae</taxon>
        <taxon>Paraburkholderia</taxon>
    </lineage>
</organism>
<sequence length="117" mass="13120">MRYRKQDANGDYVWGHQQNDFWLNAPDGVALAIKTRLALFSGEWFLDVTDGTPWTTQVLDKYTKDQYDAAIQDRILGTQGVTQITAYSSSVNTTTRTLTVTVTVETQYGTTTLSTTI</sequence>
<dbReference type="Pfam" id="PF10934">
    <property type="entry name" value="Sheath_initiator"/>
    <property type="match status" value="1"/>
</dbReference>
<keyword evidence="2" id="KW-1185">Reference proteome</keyword>